<dbReference type="InterPro" id="IPR002104">
    <property type="entry name" value="Integrase_catalytic"/>
</dbReference>
<accession>A0A9P7CGN1</accession>
<name>A0A9P7CGN1_RHIOR</name>
<dbReference type="GO" id="GO:0006310">
    <property type="term" value="P:DNA recombination"/>
    <property type="evidence" value="ECO:0007669"/>
    <property type="project" value="UniProtKB-KW"/>
</dbReference>
<evidence type="ECO:0000313" key="4">
    <source>
        <dbReference type="Proteomes" id="UP000717996"/>
    </source>
</evidence>
<sequence length="153" mass="17269">MRSPRSDIGKLQYRDVNLKQHDQDLLQGLAKEIEAKSSKLGALEKEICPAYVFWQLCQRTKCLRGHLAEDHSLFLASMMEINGDKSRPISPVTIANWIKDSLKEAGINTSMFKVHSLRLAASTKAVSNGASIHSVKMHANWSLNSNAFEKYYY</sequence>
<dbReference type="GO" id="GO:0003677">
    <property type="term" value="F:DNA binding"/>
    <property type="evidence" value="ECO:0007669"/>
    <property type="project" value="InterPro"/>
</dbReference>
<protein>
    <recommendedName>
        <fullName evidence="2">Tyr recombinase domain-containing protein</fullName>
    </recommendedName>
</protein>
<dbReference type="Pfam" id="PF00589">
    <property type="entry name" value="Phage_integrase"/>
    <property type="match status" value="1"/>
</dbReference>
<reference evidence="3" key="1">
    <citation type="journal article" date="2020" name="Microb. Genom.">
        <title>Genetic diversity of clinical and environmental Mucorales isolates obtained from an investigation of mucormycosis cases among solid organ transplant recipients.</title>
        <authorList>
            <person name="Nguyen M.H."/>
            <person name="Kaul D."/>
            <person name="Muto C."/>
            <person name="Cheng S.J."/>
            <person name="Richter R.A."/>
            <person name="Bruno V.M."/>
            <person name="Liu G."/>
            <person name="Beyhan S."/>
            <person name="Sundermann A.J."/>
            <person name="Mounaud S."/>
            <person name="Pasculle A.W."/>
            <person name="Nierman W.C."/>
            <person name="Driscoll E."/>
            <person name="Cumbie R."/>
            <person name="Clancy C.J."/>
            <person name="Dupont C.L."/>
        </authorList>
    </citation>
    <scope>NUCLEOTIDE SEQUENCE</scope>
    <source>
        <strain evidence="3">GL16</strain>
    </source>
</reference>
<dbReference type="InterPro" id="IPR013762">
    <property type="entry name" value="Integrase-like_cat_sf"/>
</dbReference>
<dbReference type="GO" id="GO:0015074">
    <property type="term" value="P:DNA integration"/>
    <property type="evidence" value="ECO:0007669"/>
    <property type="project" value="InterPro"/>
</dbReference>
<evidence type="ECO:0000313" key="3">
    <source>
        <dbReference type="EMBL" id="KAG1553575.1"/>
    </source>
</evidence>
<evidence type="ECO:0000259" key="2">
    <source>
        <dbReference type="Pfam" id="PF00589"/>
    </source>
</evidence>
<dbReference type="Proteomes" id="UP000717996">
    <property type="component" value="Unassembled WGS sequence"/>
</dbReference>
<dbReference type="AlphaFoldDB" id="A0A9P7CGN1"/>
<organism evidence="3 4">
    <name type="scientific">Rhizopus oryzae</name>
    <name type="common">Mucormycosis agent</name>
    <name type="synonym">Rhizopus arrhizus var. delemar</name>
    <dbReference type="NCBI Taxonomy" id="64495"/>
    <lineage>
        <taxon>Eukaryota</taxon>
        <taxon>Fungi</taxon>
        <taxon>Fungi incertae sedis</taxon>
        <taxon>Mucoromycota</taxon>
        <taxon>Mucoromycotina</taxon>
        <taxon>Mucoromycetes</taxon>
        <taxon>Mucorales</taxon>
        <taxon>Mucorineae</taxon>
        <taxon>Rhizopodaceae</taxon>
        <taxon>Rhizopus</taxon>
    </lineage>
</organism>
<comment type="caution">
    <text evidence="3">The sequence shown here is derived from an EMBL/GenBank/DDBJ whole genome shotgun (WGS) entry which is preliminary data.</text>
</comment>
<dbReference type="EMBL" id="JAANIT010000030">
    <property type="protein sequence ID" value="KAG1553575.1"/>
    <property type="molecule type" value="Genomic_DNA"/>
</dbReference>
<dbReference type="SUPFAM" id="SSF56349">
    <property type="entry name" value="DNA breaking-rejoining enzymes"/>
    <property type="match status" value="1"/>
</dbReference>
<dbReference type="InterPro" id="IPR011010">
    <property type="entry name" value="DNA_brk_join_enz"/>
</dbReference>
<keyword evidence="1" id="KW-0233">DNA recombination</keyword>
<evidence type="ECO:0000256" key="1">
    <source>
        <dbReference type="ARBA" id="ARBA00023172"/>
    </source>
</evidence>
<dbReference type="Gene3D" id="1.10.443.10">
    <property type="entry name" value="Intergrase catalytic core"/>
    <property type="match status" value="1"/>
</dbReference>
<proteinExistence type="predicted"/>
<feature type="domain" description="Tyr recombinase" evidence="2">
    <location>
        <begin position="7"/>
        <end position="151"/>
    </location>
</feature>
<gene>
    <name evidence="3" type="ORF">G6F51_000501</name>
</gene>
<dbReference type="OrthoDB" id="2221171at2759"/>